<dbReference type="OrthoDB" id="947969at2"/>
<gene>
    <name evidence="2" type="ORF">SAMN05421856_102467</name>
</gene>
<dbReference type="RefSeq" id="WP_089999110.1">
    <property type="nucleotide sequence ID" value="NZ_FOBV01000002.1"/>
</dbReference>
<dbReference type="EMBL" id="FOBV01000002">
    <property type="protein sequence ID" value="SEM33576.1"/>
    <property type="molecule type" value="Genomic_DNA"/>
</dbReference>
<sequence>MKKLISLSIFSLSMAFSLISAQKIKDGETLDVNGLSVTFNILNKESVTVGGKDFDRYKVSAKAVNNSQKSYNIRLSNAPQIVSNITLVELNCINATGSKLTSKKIDLKLKPQNVNVTYWAYTKDGKYQSFVIPIVTGYYFDNGDSVNDDAIFIVPKGETPDVTVRSLQ</sequence>
<organism evidence="2 3">
    <name type="scientific">Chryseobacterium taichungense</name>
    <dbReference type="NCBI Taxonomy" id="295069"/>
    <lineage>
        <taxon>Bacteria</taxon>
        <taxon>Pseudomonadati</taxon>
        <taxon>Bacteroidota</taxon>
        <taxon>Flavobacteriia</taxon>
        <taxon>Flavobacteriales</taxon>
        <taxon>Weeksellaceae</taxon>
        <taxon>Chryseobacterium group</taxon>
        <taxon>Chryseobacterium</taxon>
    </lineage>
</organism>
<evidence type="ECO:0000256" key="1">
    <source>
        <dbReference type="SAM" id="SignalP"/>
    </source>
</evidence>
<keyword evidence="1" id="KW-0732">Signal</keyword>
<dbReference type="AlphaFoldDB" id="A0A1H7XIG5"/>
<accession>A0A1H7XIG5</accession>
<keyword evidence="3" id="KW-1185">Reference proteome</keyword>
<feature type="signal peptide" evidence="1">
    <location>
        <begin position="1"/>
        <end position="20"/>
    </location>
</feature>
<evidence type="ECO:0000313" key="2">
    <source>
        <dbReference type="EMBL" id="SEM33576.1"/>
    </source>
</evidence>
<reference evidence="3" key="1">
    <citation type="submission" date="2016-10" db="EMBL/GenBank/DDBJ databases">
        <authorList>
            <person name="Varghese N."/>
            <person name="Submissions S."/>
        </authorList>
    </citation>
    <scope>NUCLEOTIDE SEQUENCE [LARGE SCALE GENOMIC DNA]</scope>
    <source>
        <strain evidence="3">DSM 17453</strain>
    </source>
</reference>
<proteinExistence type="predicted"/>
<feature type="chain" id="PRO_5011588035" evidence="1">
    <location>
        <begin position="21"/>
        <end position="168"/>
    </location>
</feature>
<name>A0A1H7XIG5_9FLAO</name>
<dbReference type="Proteomes" id="UP000199450">
    <property type="component" value="Unassembled WGS sequence"/>
</dbReference>
<evidence type="ECO:0000313" key="3">
    <source>
        <dbReference type="Proteomes" id="UP000199450"/>
    </source>
</evidence>
<protein>
    <submittedName>
        <fullName evidence="2">Uncharacterized protein</fullName>
    </submittedName>
</protein>